<dbReference type="SUPFAM" id="SSF51735">
    <property type="entry name" value="NAD(P)-binding Rossmann-fold domains"/>
    <property type="match status" value="1"/>
</dbReference>
<dbReference type="EMBL" id="ML986841">
    <property type="protein sequence ID" value="KAF2257807.1"/>
    <property type="molecule type" value="Genomic_DNA"/>
</dbReference>
<dbReference type="PANTHER" id="PTHR24320">
    <property type="entry name" value="RETINOL DEHYDROGENASE"/>
    <property type="match status" value="1"/>
</dbReference>
<keyword evidence="4" id="KW-1185">Reference proteome</keyword>
<evidence type="ECO:0000313" key="3">
    <source>
        <dbReference type="EMBL" id="KAF2257807.1"/>
    </source>
</evidence>
<name>A0A9P4JY23_9PLEO</name>
<dbReference type="PRINTS" id="PR00081">
    <property type="entry name" value="GDHRDH"/>
</dbReference>
<dbReference type="Proteomes" id="UP000800093">
    <property type="component" value="Unassembled WGS sequence"/>
</dbReference>
<dbReference type="InterPro" id="IPR036291">
    <property type="entry name" value="NAD(P)-bd_dom_sf"/>
</dbReference>
<dbReference type="OrthoDB" id="191139at2759"/>
<keyword evidence="2" id="KW-0560">Oxidoreductase</keyword>
<evidence type="ECO:0000256" key="1">
    <source>
        <dbReference type="ARBA" id="ARBA00006484"/>
    </source>
</evidence>
<sequence>MCFGLDRHTLDIDFIIDARPIIGSSIDKELGKTVPTHALALQGSQFSLDQALDLSGKVAIVTSRSEGIGYGCTNTTEKDIAFDCLNVISQETGDEAAKKEATSKTAFKISEKVDRLDILINNSARGIQPASLSNNWNDCIWLRIIWASIPRQMPPKDVIFESSKELNQIQDHGPNQNYGRSKLANMLYTRYLARHLTSQHLNIFVNATHPGFTKKRWSVDKIHEAYPLGGYRMSQVLTPFKKDIFESAMPTTFVATMTKNSGEYICPLAIVEKGSNLANDEQLEENLMELTWKIVKEKIKSESAKKRCLFKET</sequence>
<comment type="caution">
    <text evidence="3">The sequence shown here is derived from an EMBL/GenBank/DDBJ whole genome shotgun (WGS) entry which is preliminary data.</text>
</comment>
<dbReference type="PANTHER" id="PTHR24320:SF33">
    <property type="entry name" value="OXIDOREDUCTASE BLI-4, MITOCHONDRIAL-RELATED"/>
    <property type="match status" value="1"/>
</dbReference>
<dbReference type="GO" id="GO:0016491">
    <property type="term" value="F:oxidoreductase activity"/>
    <property type="evidence" value="ECO:0007669"/>
    <property type="project" value="UniProtKB-KW"/>
</dbReference>
<dbReference type="Gene3D" id="3.40.50.720">
    <property type="entry name" value="NAD(P)-binding Rossmann-like Domain"/>
    <property type="match status" value="1"/>
</dbReference>
<organism evidence="3 4">
    <name type="scientific">Lojkania enalia</name>
    <dbReference type="NCBI Taxonomy" id="147567"/>
    <lineage>
        <taxon>Eukaryota</taxon>
        <taxon>Fungi</taxon>
        <taxon>Dikarya</taxon>
        <taxon>Ascomycota</taxon>
        <taxon>Pezizomycotina</taxon>
        <taxon>Dothideomycetes</taxon>
        <taxon>Pleosporomycetidae</taxon>
        <taxon>Pleosporales</taxon>
        <taxon>Pleosporales incertae sedis</taxon>
        <taxon>Lojkania</taxon>
    </lineage>
</organism>
<protein>
    <recommendedName>
        <fullName evidence="5">NAD(P)-binding protein</fullName>
    </recommendedName>
</protein>
<evidence type="ECO:0000313" key="4">
    <source>
        <dbReference type="Proteomes" id="UP000800093"/>
    </source>
</evidence>
<gene>
    <name evidence="3" type="ORF">CC78DRAFT_563291</name>
</gene>
<accession>A0A9P4JY23</accession>
<reference evidence="4" key="1">
    <citation type="journal article" date="2020" name="Stud. Mycol.">
        <title>101 Dothideomycetes genomes: A test case for predicting lifestyles and emergence of pathogens.</title>
        <authorList>
            <person name="Haridas S."/>
            <person name="Albert R."/>
            <person name="Binder M."/>
            <person name="Bloem J."/>
            <person name="LaButti K."/>
            <person name="Salamov A."/>
            <person name="Andreopoulos B."/>
            <person name="Baker S."/>
            <person name="Barry K."/>
            <person name="Bills G."/>
            <person name="Bluhm B."/>
            <person name="Cannon C."/>
            <person name="Castanera R."/>
            <person name="Culley D."/>
            <person name="Daum C."/>
            <person name="Ezra D."/>
            <person name="Gonzalez J."/>
            <person name="Henrissat B."/>
            <person name="Kuo A."/>
            <person name="Liang C."/>
            <person name="Lipzen A."/>
            <person name="Lutzoni F."/>
            <person name="Magnuson J."/>
            <person name="Mondo S."/>
            <person name="Nolan M."/>
            <person name="Ohm R."/>
            <person name="Pangilinan J."/>
            <person name="Park H.-J."/>
            <person name="Ramirez L."/>
            <person name="Alfaro M."/>
            <person name="Sun H."/>
            <person name="Tritt A."/>
            <person name="Yoshinaga Y."/>
            <person name="Zwiers L.-H."/>
            <person name="Turgeon B."/>
            <person name="Goodwin S."/>
            <person name="Spatafora J."/>
            <person name="Crous P."/>
            <person name="Grigoriev I."/>
        </authorList>
    </citation>
    <scope>NUCLEOTIDE SEQUENCE [LARGE SCALE GENOMIC DNA]</scope>
    <source>
        <strain evidence="4">CBS 304.66</strain>
    </source>
</reference>
<comment type="similarity">
    <text evidence="1">Belongs to the short-chain dehydrogenases/reductases (SDR) family.</text>
</comment>
<dbReference type="InterPro" id="IPR002347">
    <property type="entry name" value="SDR_fam"/>
</dbReference>
<evidence type="ECO:0008006" key="5">
    <source>
        <dbReference type="Google" id="ProtNLM"/>
    </source>
</evidence>
<dbReference type="AlphaFoldDB" id="A0A9P4JY23"/>
<proteinExistence type="inferred from homology"/>
<evidence type="ECO:0000256" key="2">
    <source>
        <dbReference type="ARBA" id="ARBA00023002"/>
    </source>
</evidence>